<protein>
    <submittedName>
        <fullName evidence="1">GPI mannosyltransferase 3</fullName>
    </submittedName>
</protein>
<keyword evidence="1" id="KW-0808">Transferase</keyword>
<keyword evidence="1" id="KW-0328">Glycosyltransferase</keyword>
<evidence type="ECO:0000313" key="1">
    <source>
        <dbReference type="EMBL" id="CAH6718713.1"/>
    </source>
</evidence>
<comment type="caution">
    <text evidence="1">The sequence shown here is derived from an EMBL/GenBank/DDBJ whole genome shotgun (WGS) entry which is preliminary data.</text>
</comment>
<dbReference type="Proteomes" id="UP001152531">
    <property type="component" value="Unassembled WGS sequence"/>
</dbReference>
<organism evidence="1 2">
    <name type="scientific">[Candida] jaroonii</name>
    <dbReference type="NCBI Taxonomy" id="467808"/>
    <lineage>
        <taxon>Eukaryota</taxon>
        <taxon>Fungi</taxon>
        <taxon>Dikarya</taxon>
        <taxon>Ascomycota</taxon>
        <taxon>Saccharomycotina</taxon>
        <taxon>Pichiomycetes</taxon>
        <taxon>Debaryomycetaceae</taxon>
        <taxon>Yamadazyma</taxon>
    </lineage>
</organism>
<dbReference type="EMBL" id="CALSDN010000001">
    <property type="protein sequence ID" value="CAH6718713.1"/>
    <property type="molecule type" value="Genomic_DNA"/>
</dbReference>
<proteinExistence type="predicted"/>
<gene>
    <name evidence="1" type="ORF">CLIB1444_01S12882</name>
</gene>
<reference evidence="1" key="1">
    <citation type="submission" date="2022-06" db="EMBL/GenBank/DDBJ databases">
        <authorList>
            <person name="Legras J.-L."/>
            <person name="Devillers H."/>
            <person name="Grondin C."/>
        </authorList>
    </citation>
    <scope>NUCLEOTIDE SEQUENCE</scope>
    <source>
        <strain evidence="1">CLIB 1444</strain>
    </source>
</reference>
<sequence length="495" mass="58349">MEWVFAVVLAIRLVNVFTLKTFFQPDEFYQSLEVAHRLIFGYGYETWEWKEGLRSSLHPLIYAVGYYLTRYLGENWVYVGPKVINAVLAAIGETYMYIFATRYSNNRQIGKITLMLSIFNPFNWYVITRSFSNNLEMILTCIALAYWPWRSRKPIYLSCFFAFLSCIIRPTTAIIWLILGIYHLTGLKGQEIFKTSAILMVELSGLLGVETLCNYKFYGYWTFPLYNFIQFNIIKKLSIFYGSSPWHFHIFQSLPIILMIYLPFFLHAVYKFKTYKQILGITCMGTITVFSMVSHKEFRFIYPLMPILLLITAQSVNFLINTNKIGKKVMVCLTVINLFISYFFSQINEKGVIEVIDYLGETNENFGLLMPCHSTPWQSQLHDETFESSWFITCEPPLHLKSSDDINAYRDESDQLFDNPSLFIQKNFPYSINDPQGNFKYEWPQRLVIFEAFDEIKPILEHKGYQPCKTFFNSYFHWDDRRRGDLIIYCKPTSY</sequence>
<evidence type="ECO:0000313" key="2">
    <source>
        <dbReference type="Proteomes" id="UP001152531"/>
    </source>
</evidence>
<accession>A0ACA9Y197</accession>
<name>A0ACA9Y197_9ASCO</name>
<keyword evidence="2" id="KW-1185">Reference proteome</keyword>